<proteinExistence type="predicted"/>
<accession>A0A126SNU7</accession>
<dbReference type="KEGG" id="cbei:LF65_06320"/>
<dbReference type="Proteomes" id="UP000031866">
    <property type="component" value="Chromosome"/>
</dbReference>
<protein>
    <submittedName>
        <fullName evidence="1">Uncharacterized protein</fullName>
    </submittedName>
</protein>
<name>A0A126SNU7_CLOBE</name>
<dbReference type="OrthoDB" id="9952431at2"/>
<reference evidence="2" key="1">
    <citation type="submission" date="2014-12" db="EMBL/GenBank/DDBJ databases">
        <title>Genome sequence of Clostridium beijerinckii strain 59B.</title>
        <authorList>
            <person name="Little G.T."/>
            <person name="Minton N.P."/>
        </authorList>
    </citation>
    <scope>NUCLEOTIDE SEQUENCE [LARGE SCALE GENOMIC DNA]</scope>
    <source>
        <strain evidence="2">59B</strain>
    </source>
</reference>
<sequence>MKFDYNLLILLLINFFLLFIVIGVIFNVVRVYKAHVDRNKKIEQKFDEILNEFIIKTLNNSK</sequence>
<evidence type="ECO:0000313" key="2">
    <source>
        <dbReference type="Proteomes" id="UP000031866"/>
    </source>
</evidence>
<dbReference type="AlphaFoldDB" id="A0A126SNU7"/>
<dbReference type="EMBL" id="CP010086">
    <property type="protein sequence ID" value="AMK50408.1"/>
    <property type="molecule type" value="Genomic_DNA"/>
</dbReference>
<evidence type="ECO:0000313" key="1">
    <source>
        <dbReference type="EMBL" id="AMK50408.1"/>
    </source>
</evidence>
<organism evidence="1 2">
    <name type="scientific">Clostridium beijerinckii</name>
    <name type="common">Clostridium MP</name>
    <dbReference type="NCBI Taxonomy" id="1520"/>
    <lineage>
        <taxon>Bacteria</taxon>
        <taxon>Bacillati</taxon>
        <taxon>Bacillota</taxon>
        <taxon>Clostridia</taxon>
        <taxon>Eubacteriales</taxon>
        <taxon>Clostridiaceae</taxon>
        <taxon>Clostridium</taxon>
    </lineage>
</organism>
<dbReference type="RefSeq" id="WP_061114853.1">
    <property type="nucleotide sequence ID" value="NZ_BKAK01000028.1"/>
</dbReference>
<gene>
    <name evidence="1" type="ORF">LF65_06320</name>
</gene>